<dbReference type="AlphaFoldDB" id="A0A1D7TMR9"/>
<dbReference type="RefSeq" id="WP_069478824.1">
    <property type="nucleotide sequence ID" value="NZ_CP017111.1"/>
</dbReference>
<feature type="chain" id="PRO_5009099514" description="Porin domain-containing protein" evidence="1">
    <location>
        <begin position="22"/>
        <end position="373"/>
    </location>
</feature>
<reference evidence="4" key="1">
    <citation type="submission" date="2016-08" db="EMBL/GenBank/DDBJ databases">
        <title>Complete genome sequence of the organohalide-respiring Epsilonproteobacterium Sulfurospirillum halorespirans.</title>
        <authorList>
            <person name="Goris T."/>
            <person name="Zimmermann J."/>
            <person name="Schenz B."/>
            <person name="Lemos M."/>
            <person name="Hackermueller J."/>
            <person name="Diekert G."/>
        </authorList>
    </citation>
    <scope>NUCLEOTIDE SEQUENCE [LARGE SCALE GENOMIC DNA]</scope>
    <source>
        <strain>DSM 13726</strain>
        <strain evidence="4">PCE-M2</strain>
    </source>
</reference>
<dbReference type="STRING" id="1193502.SHALO_2511"/>
<dbReference type="Proteomes" id="UP000094609">
    <property type="component" value="Chromosome"/>
</dbReference>
<dbReference type="PATRIC" id="fig|1193502.14.peg.2543"/>
<evidence type="ECO:0000313" key="3">
    <source>
        <dbReference type="EMBL" id="AOO66270.1"/>
    </source>
</evidence>
<organism evidence="3 4">
    <name type="scientific">Sulfurospirillum halorespirans DSM 13726</name>
    <dbReference type="NCBI Taxonomy" id="1193502"/>
    <lineage>
        <taxon>Bacteria</taxon>
        <taxon>Pseudomonadati</taxon>
        <taxon>Campylobacterota</taxon>
        <taxon>Epsilonproteobacteria</taxon>
        <taxon>Campylobacterales</taxon>
        <taxon>Sulfurospirillaceae</taxon>
        <taxon>Sulfurospirillum</taxon>
    </lineage>
</organism>
<evidence type="ECO:0000313" key="4">
    <source>
        <dbReference type="Proteomes" id="UP000094609"/>
    </source>
</evidence>
<dbReference type="KEGG" id="shal:SHALO_2511"/>
<dbReference type="Pfam" id="PF13609">
    <property type="entry name" value="Porin_4"/>
    <property type="match status" value="1"/>
</dbReference>
<dbReference type="SUPFAM" id="SSF56935">
    <property type="entry name" value="Porins"/>
    <property type="match status" value="1"/>
</dbReference>
<dbReference type="GO" id="GO:0016020">
    <property type="term" value="C:membrane"/>
    <property type="evidence" value="ECO:0007669"/>
    <property type="project" value="InterPro"/>
</dbReference>
<evidence type="ECO:0000259" key="2">
    <source>
        <dbReference type="Pfam" id="PF13609"/>
    </source>
</evidence>
<feature type="domain" description="Porin" evidence="2">
    <location>
        <begin position="10"/>
        <end position="358"/>
    </location>
</feature>
<sequence length="373" mass="40670">MKIHFSRIVAAVVLGSSLGFAAEATNLEEVFTQGELTGTVGWFGVNNDRKGGSVDDGFSNGYLNVGFVTAPYNGVSLGVSGWGSMKTSEKNDDDFKNAIADRSALSEAYIKVEHEGLGALVLGRQAVDFNWLTDYVDGVSAEITAVENLVLSMVWARRQAVIDIDEISESFTKMNGNDGIYMLEAKYTPIEALELNPYLYYGSDLLSAYGLKATLNLEPSEEVKTTTIAHYVSVSSDVVDVKDGSFMQLEQGVEVAGLNLGLGYMKTDKDGTGGIESFGDQSPFEEGNYVFATDAKTPYVRAEYELEGVKLSALYGQTKYEDAGLKFKEKELDLSVGYEIVKNLEASLIYVNIDNDDNAQSYDAFKAHIAYTF</sequence>
<gene>
    <name evidence="3" type="ORF">SHALO_2511</name>
</gene>
<protein>
    <recommendedName>
        <fullName evidence="2">Porin domain-containing protein</fullName>
    </recommendedName>
</protein>
<evidence type="ECO:0000256" key="1">
    <source>
        <dbReference type="SAM" id="SignalP"/>
    </source>
</evidence>
<dbReference type="NCBIfam" id="NF033923">
    <property type="entry name" value="opr_proin_2"/>
    <property type="match status" value="1"/>
</dbReference>
<dbReference type="EMBL" id="CP017111">
    <property type="protein sequence ID" value="AOO66270.1"/>
    <property type="molecule type" value="Genomic_DNA"/>
</dbReference>
<dbReference type="InterPro" id="IPR033900">
    <property type="entry name" value="Gram_neg_porin_domain"/>
</dbReference>
<name>A0A1D7TMR9_9BACT</name>
<proteinExistence type="predicted"/>
<dbReference type="NCBIfam" id="NF033922">
    <property type="entry name" value="opr_porin_1"/>
    <property type="match status" value="1"/>
</dbReference>
<feature type="signal peptide" evidence="1">
    <location>
        <begin position="1"/>
        <end position="21"/>
    </location>
</feature>
<dbReference type="InterPro" id="IPR023614">
    <property type="entry name" value="Porin_dom_sf"/>
</dbReference>
<keyword evidence="1" id="KW-0732">Signal</keyword>
<accession>A0A1D7TMR9</accession>
<keyword evidence="4" id="KW-1185">Reference proteome</keyword>
<dbReference type="Gene3D" id="2.40.160.10">
    <property type="entry name" value="Porin"/>
    <property type="match status" value="1"/>
</dbReference>
<dbReference type="GO" id="GO:0015288">
    <property type="term" value="F:porin activity"/>
    <property type="evidence" value="ECO:0007669"/>
    <property type="project" value="InterPro"/>
</dbReference>